<dbReference type="Pfam" id="PF00512">
    <property type="entry name" value="HisKA"/>
    <property type="match status" value="1"/>
</dbReference>
<dbReference type="InterPro" id="IPR003594">
    <property type="entry name" value="HATPase_dom"/>
</dbReference>
<comment type="catalytic activity">
    <reaction evidence="1">
        <text>ATP + protein L-histidine = ADP + protein N-phospho-L-histidine.</text>
        <dbReference type="EC" id="2.7.13.3"/>
    </reaction>
</comment>
<dbReference type="InterPro" id="IPR036097">
    <property type="entry name" value="HisK_dim/P_sf"/>
</dbReference>
<evidence type="ECO:0000313" key="11">
    <source>
        <dbReference type="Proteomes" id="UP000247465"/>
    </source>
</evidence>
<keyword evidence="6 10" id="KW-0418">Kinase</keyword>
<dbReference type="AlphaFoldDB" id="A0A2Z4AFI8"/>
<dbReference type="SMART" id="SM00388">
    <property type="entry name" value="HisKA"/>
    <property type="match status" value="1"/>
</dbReference>
<dbReference type="Pfam" id="PF13185">
    <property type="entry name" value="GAF_2"/>
    <property type="match status" value="2"/>
</dbReference>
<reference evidence="10 11" key="1">
    <citation type="submission" date="2018-06" db="EMBL/GenBank/DDBJ databases">
        <title>Draft Genome Sequence of a Novel Marine Bacterium Related to the Verrucomicrobia.</title>
        <authorList>
            <person name="Vosseberg J."/>
            <person name="Martijn J."/>
            <person name="Ettema T.J.G."/>
        </authorList>
    </citation>
    <scope>NUCLEOTIDE SEQUENCE [LARGE SCALE GENOMIC DNA]</scope>
    <source>
        <strain evidence="10">TARA_B100001123</strain>
    </source>
</reference>
<dbReference type="CDD" id="cd00075">
    <property type="entry name" value="HATPase"/>
    <property type="match status" value="1"/>
</dbReference>
<gene>
    <name evidence="10" type="primary">atoS</name>
    <name evidence="10" type="ORF">DF168_02206</name>
</gene>
<organism evidence="10 11">
    <name type="scientific">Candidatus Moanibacter tarae</name>
    <dbReference type="NCBI Taxonomy" id="2200854"/>
    <lineage>
        <taxon>Bacteria</taxon>
        <taxon>Pseudomonadati</taxon>
        <taxon>Verrucomicrobiota</taxon>
        <taxon>Opitutia</taxon>
        <taxon>Puniceicoccales</taxon>
        <taxon>Puniceicoccales incertae sedis</taxon>
        <taxon>Candidatus Moanibacter</taxon>
    </lineage>
</organism>
<dbReference type="SUPFAM" id="SSF47384">
    <property type="entry name" value="Homodimeric domain of signal transducing histidine kinase"/>
    <property type="match status" value="1"/>
</dbReference>
<dbReference type="SMART" id="SM00065">
    <property type="entry name" value="GAF"/>
    <property type="match status" value="2"/>
</dbReference>
<dbReference type="SUPFAM" id="SSF55781">
    <property type="entry name" value="GAF domain-like"/>
    <property type="match status" value="2"/>
</dbReference>
<evidence type="ECO:0000256" key="6">
    <source>
        <dbReference type="ARBA" id="ARBA00022777"/>
    </source>
</evidence>
<dbReference type="Pfam" id="PF02518">
    <property type="entry name" value="HATPase_c"/>
    <property type="match status" value="1"/>
</dbReference>
<name>A0A2Z4AFI8_9BACT</name>
<evidence type="ECO:0000259" key="9">
    <source>
        <dbReference type="PROSITE" id="PS50109"/>
    </source>
</evidence>
<dbReference type="PROSITE" id="PS50109">
    <property type="entry name" value="HIS_KIN"/>
    <property type="match status" value="1"/>
</dbReference>
<keyword evidence="3" id="KW-0597">Phosphoprotein</keyword>
<dbReference type="EC" id="2.7.13.3" evidence="2"/>
<protein>
    <recommendedName>
        <fullName evidence="2">histidine kinase</fullName>
        <ecNumber evidence="2">2.7.13.3</ecNumber>
    </recommendedName>
</protein>
<dbReference type="EMBL" id="CP029803">
    <property type="protein sequence ID" value="AWT60981.1"/>
    <property type="molecule type" value="Genomic_DNA"/>
</dbReference>
<dbReference type="InterPro" id="IPR036890">
    <property type="entry name" value="HATPase_C_sf"/>
</dbReference>
<evidence type="ECO:0000256" key="4">
    <source>
        <dbReference type="ARBA" id="ARBA00022679"/>
    </source>
</evidence>
<dbReference type="KEGG" id="mtar:DF168_02206"/>
<accession>A0A2Z4AFI8</accession>
<evidence type="ECO:0000256" key="7">
    <source>
        <dbReference type="ARBA" id="ARBA00022840"/>
    </source>
</evidence>
<evidence type="ECO:0000256" key="5">
    <source>
        <dbReference type="ARBA" id="ARBA00022741"/>
    </source>
</evidence>
<dbReference type="Gene3D" id="3.30.450.40">
    <property type="match status" value="2"/>
</dbReference>
<evidence type="ECO:0000313" key="10">
    <source>
        <dbReference type="EMBL" id="AWT60981.1"/>
    </source>
</evidence>
<proteinExistence type="predicted"/>
<evidence type="ECO:0000256" key="1">
    <source>
        <dbReference type="ARBA" id="ARBA00000085"/>
    </source>
</evidence>
<keyword evidence="4 10" id="KW-0808">Transferase</keyword>
<dbReference type="SUPFAM" id="SSF55874">
    <property type="entry name" value="ATPase domain of HSP90 chaperone/DNA topoisomerase II/histidine kinase"/>
    <property type="match status" value="1"/>
</dbReference>
<evidence type="ECO:0000256" key="2">
    <source>
        <dbReference type="ARBA" id="ARBA00012438"/>
    </source>
</evidence>
<evidence type="ECO:0000256" key="3">
    <source>
        <dbReference type="ARBA" id="ARBA00022553"/>
    </source>
</evidence>
<dbReference type="InterPro" id="IPR004358">
    <property type="entry name" value="Sig_transdc_His_kin-like_C"/>
</dbReference>
<dbReference type="Gene3D" id="3.30.565.10">
    <property type="entry name" value="Histidine kinase-like ATPase, C-terminal domain"/>
    <property type="match status" value="1"/>
</dbReference>
<dbReference type="InterPro" id="IPR029016">
    <property type="entry name" value="GAF-like_dom_sf"/>
</dbReference>
<dbReference type="InterPro" id="IPR005467">
    <property type="entry name" value="His_kinase_dom"/>
</dbReference>
<keyword evidence="7" id="KW-0067">ATP-binding</keyword>
<dbReference type="Proteomes" id="UP000247465">
    <property type="component" value="Chromosome"/>
</dbReference>
<dbReference type="InterPro" id="IPR003661">
    <property type="entry name" value="HisK_dim/P_dom"/>
</dbReference>
<feature type="domain" description="Histidine kinase" evidence="9">
    <location>
        <begin position="356"/>
        <end position="567"/>
    </location>
</feature>
<dbReference type="Gene3D" id="1.10.287.130">
    <property type="match status" value="1"/>
</dbReference>
<keyword evidence="8" id="KW-0902">Two-component regulatory system</keyword>
<dbReference type="InterPro" id="IPR003018">
    <property type="entry name" value="GAF"/>
</dbReference>
<dbReference type="GO" id="GO:0000155">
    <property type="term" value="F:phosphorelay sensor kinase activity"/>
    <property type="evidence" value="ECO:0007669"/>
    <property type="project" value="InterPro"/>
</dbReference>
<sequence length="567" mass="63589">MKTESGPKIVDALYRISSLVNKTENSDEALELILATVIDVLDANRASIALRIPESKNLRIEVSSGNPKPDGKIELEIGQGIAGWVAHHGKPLLVPDVRKDPRYHPLNARTRSEMAVLIEERGATIGVLNVESEEIEAFNESDLKVLALLSNEASKVIGRLWLIQQLRRRALQMEALIRMGQSLVLEIDLQELLQSLTRNALMITDCCLCALYLYESEEELLQLEALTDISGNRDYQETLKLSDSAIGTVILRKRQVEVLDLRKTEEHHFTELIQKEGLISMLASPILYEDTPIGVLNVYTDRPNRFDNEVRTTLATLASLGAAAIHNARLYFRTLESEEKLRRSEKLTTLGFLSAEIAHEIRNPLTVLKLLLESLDLNFETYDPRHTDFNIIKDKLDQLESIVTRVLDFSRSKENDWIELEIHNLIQESLLLMRLKFEQSKVRISSSGGDQPINVRVKRGQLEQVLLNLLLNAVQAMPQGGDIAIRSYLDHSGENAIAVTEISDTGPGIPEASQKKIFESTLLEKTEREGLGLNIVKRIMTSHQGDIEIVSSSSSGTTFKIWLPVGT</sequence>
<evidence type="ECO:0000256" key="8">
    <source>
        <dbReference type="ARBA" id="ARBA00023012"/>
    </source>
</evidence>
<dbReference type="PRINTS" id="PR00344">
    <property type="entry name" value="BCTRLSENSOR"/>
</dbReference>
<dbReference type="GO" id="GO:0005524">
    <property type="term" value="F:ATP binding"/>
    <property type="evidence" value="ECO:0007669"/>
    <property type="project" value="UniProtKB-KW"/>
</dbReference>
<keyword evidence="5" id="KW-0547">Nucleotide-binding</keyword>
<dbReference type="PANTHER" id="PTHR43065:SF10">
    <property type="entry name" value="PEROXIDE STRESS-ACTIVATED HISTIDINE KINASE MAK3"/>
    <property type="match status" value="1"/>
</dbReference>
<dbReference type="PANTHER" id="PTHR43065">
    <property type="entry name" value="SENSOR HISTIDINE KINASE"/>
    <property type="match status" value="1"/>
</dbReference>
<dbReference type="CDD" id="cd00082">
    <property type="entry name" value="HisKA"/>
    <property type="match status" value="1"/>
</dbReference>
<dbReference type="SMART" id="SM00387">
    <property type="entry name" value="HATPase_c"/>
    <property type="match status" value="1"/>
</dbReference>